<evidence type="ECO:0000313" key="4">
    <source>
        <dbReference type="EMBL" id="JAU42693.1"/>
    </source>
</evidence>
<dbReference type="AlphaFoldDB" id="A0A1J3I4N8"/>
<sequence length="312" mass="35286">MTYLEEDDAVSEVRVRVEEEDRIKKLGNYVKLSDELEEHRQEAEHGDEEDSSPSSSSSSSSCVRKRSVWFWIKLSLLLTLVAALGLAGYKWLAPLIMDKELIPIIKWEMRTLTYPMCGLLVFLSVALFPIILVPSTPSMWVAGITFGYVYGFLLTFPAIAIGVSLPYFISYLFCHKIQGWLERYPDQAAMLRAAGGGNWFHQFRAVTLIRISPFPFVVYNYCAVATRVKYGPYIAGSLLGMVPENFVALYTGILIRKLADASTEEEEGMSIFQIVLNVFGFVATVVTTVLIMKYAKRQLQVMKKEEETLLLQ</sequence>
<evidence type="ECO:0000259" key="3">
    <source>
        <dbReference type="Pfam" id="PF09335"/>
    </source>
</evidence>
<proteinExistence type="predicted"/>
<organism evidence="5">
    <name type="scientific">Noccaea caerulescens</name>
    <name type="common">Alpine penny-cress</name>
    <name type="synonym">Thlaspi caerulescens</name>
    <dbReference type="NCBI Taxonomy" id="107243"/>
    <lineage>
        <taxon>Eukaryota</taxon>
        <taxon>Viridiplantae</taxon>
        <taxon>Streptophyta</taxon>
        <taxon>Embryophyta</taxon>
        <taxon>Tracheophyta</taxon>
        <taxon>Spermatophyta</taxon>
        <taxon>Magnoliopsida</taxon>
        <taxon>eudicotyledons</taxon>
        <taxon>Gunneridae</taxon>
        <taxon>Pentapetalae</taxon>
        <taxon>rosids</taxon>
        <taxon>malvids</taxon>
        <taxon>Brassicales</taxon>
        <taxon>Brassicaceae</taxon>
        <taxon>Coluteocarpeae</taxon>
        <taxon>Noccaea</taxon>
    </lineage>
</organism>
<accession>A0A1J3I4N8</accession>
<feature type="region of interest" description="Disordered" evidence="1">
    <location>
        <begin position="37"/>
        <end position="60"/>
    </location>
</feature>
<dbReference type="EMBL" id="GEVK01010139">
    <property type="protein sequence ID" value="JAU42693.1"/>
    <property type="molecule type" value="Transcribed_RNA"/>
</dbReference>
<protein>
    <recommendedName>
        <fullName evidence="3">VTT domain-containing protein</fullName>
    </recommendedName>
</protein>
<feature type="transmembrane region" description="Helical" evidence="2">
    <location>
        <begin position="274"/>
        <end position="295"/>
    </location>
</feature>
<name>A0A1J3I4N8_NOCCA</name>
<dbReference type="EMBL" id="GEVL01001892">
    <property type="protein sequence ID" value="JAU75449.1"/>
    <property type="molecule type" value="Transcribed_RNA"/>
</dbReference>
<feature type="transmembrane region" description="Helical" evidence="2">
    <location>
        <begin position="233"/>
        <end position="254"/>
    </location>
</feature>
<feature type="domain" description="VTT" evidence="3">
    <location>
        <begin position="133"/>
        <end position="253"/>
    </location>
</feature>
<dbReference type="PANTHER" id="PTHR46431">
    <property type="entry name" value="EXPRESSED PROTEIN"/>
    <property type="match status" value="1"/>
</dbReference>
<keyword evidence="2" id="KW-0472">Membrane</keyword>
<reference evidence="5" key="1">
    <citation type="submission" date="2016-07" db="EMBL/GenBank/DDBJ databases">
        <title>De novo transcriptome assembly of four accessions of the metal hyperaccumulator plant Noccaea caerulescens.</title>
        <authorList>
            <person name="Blande D."/>
            <person name="Halimaa P."/>
            <person name="Tervahauta A.I."/>
            <person name="Aarts M.G."/>
            <person name="Karenlampi S.O."/>
        </authorList>
    </citation>
    <scope>NUCLEOTIDE SEQUENCE</scope>
</reference>
<evidence type="ECO:0000256" key="1">
    <source>
        <dbReference type="SAM" id="MobiDB-lite"/>
    </source>
</evidence>
<keyword evidence="2" id="KW-0812">Transmembrane</keyword>
<keyword evidence="2" id="KW-1133">Transmembrane helix</keyword>
<evidence type="ECO:0000313" key="5">
    <source>
        <dbReference type="EMBL" id="JAU75449.1"/>
    </source>
</evidence>
<gene>
    <name evidence="4" type="ORF">LC_TR8594_c0_g1_i1_g.29774</name>
    <name evidence="5" type="ORF">LE_TR15361_c0_g1_i1_g.48113</name>
</gene>
<evidence type="ECO:0000256" key="2">
    <source>
        <dbReference type="SAM" id="Phobius"/>
    </source>
</evidence>
<dbReference type="PANTHER" id="PTHR46431:SF8">
    <property type="entry name" value="SNARE ASSOCIATED GOLGI PROTEIN FAMILY"/>
    <property type="match status" value="1"/>
</dbReference>
<feature type="transmembrane region" description="Helical" evidence="2">
    <location>
        <begin position="112"/>
        <end position="132"/>
    </location>
</feature>
<dbReference type="InterPro" id="IPR032816">
    <property type="entry name" value="VTT_dom"/>
</dbReference>
<dbReference type="Pfam" id="PF09335">
    <property type="entry name" value="VTT_dom"/>
    <property type="match status" value="1"/>
</dbReference>
<feature type="transmembrane region" description="Helical" evidence="2">
    <location>
        <begin position="68"/>
        <end position="92"/>
    </location>
</feature>